<comment type="caution">
    <text evidence="2">The sequence shown here is derived from an EMBL/GenBank/DDBJ whole genome shotgun (WGS) entry which is preliminary data.</text>
</comment>
<evidence type="ECO:0000313" key="3">
    <source>
        <dbReference type="Proteomes" id="UP001305414"/>
    </source>
</evidence>
<evidence type="ECO:0000313" key="2">
    <source>
        <dbReference type="EMBL" id="KAK5634000.1"/>
    </source>
</evidence>
<gene>
    <name evidence="2" type="ORF">RRF57_009714</name>
</gene>
<reference evidence="2 3" key="1">
    <citation type="submission" date="2023-10" db="EMBL/GenBank/DDBJ databases">
        <title>Draft genome sequence of Xylaria bambusicola isolate GMP-LS, the root and basal stem rot pathogen of sugarcane in Indonesia.</title>
        <authorList>
            <person name="Selvaraj P."/>
            <person name="Muralishankar V."/>
            <person name="Muruganantham S."/>
            <person name="Sp S."/>
            <person name="Haryani S."/>
            <person name="Lau K.J.X."/>
            <person name="Naqvi N.I."/>
        </authorList>
    </citation>
    <scope>NUCLEOTIDE SEQUENCE [LARGE SCALE GENOMIC DNA]</scope>
    <source>
        <strain evidence="2">GMP-LS</strain>
    </source>
</reference>
<feature type="compositionally biased region" description="Polar residues" evidence="1">
    <location>
        <begin position="1"/>
        <end position="11"/>
    </location>
</feature>
<keyword evidence="3" id="KW-1185">Reference proteome</keyword>
<protein>
    <submittedName>
        <fullName evidence="2">Uncharacterized protein</fullName>
    </submittedName>
</protein>
<dbReference type="EMBL" id="JAWHQM010000037">
    <property type="protein sequence ID" value="KAK5634000.1"/>
    <property type="molecule type" value="Genomic_DNA"/>
</dbReference>
<proteinExistence type="predicted"/>
<feature type="region of interest" description="Disordered" evidence="1">
    <location>
        <begin position="1"/>
        <end position="24"/>
    </location>
</feature>
<dbReference type="Proteomes" id="UP001305414">
    <property type="component" value="Unassembled WGS sequence"/>
</dbReference>
<name>A0AAN7UK33_9PEZI</name>
<sequence length="68" mass="6810">MRNGAGVSTVSPKFPKSANVDTSLGRSSFSSYLPSGDLGAALEGVLGPSSGKVNAGLRGPLKPPFDGF</sequence>
<accession>A0AAN7UK33</accession>
<organism evidence="2 3">
    <name type="scientific">Xylaria bambusicola</name>
    <dbReference type="NCBI Taxonomy" id="326684"/>
    <lineage>
        <taxon>Eukaryota</taxon>
        <taxon>Fungi</taxon>
        <taxon>Dikarya</taxon>
        <taxon>Ascomycota</taxon>
        <taxon>Pezizomycotina</taxon>
        <taxon>Sordariomycetes</taxon>
        <taxon>Xylariomycetidae</taxon>
        <taxon>Xylariales</taxon>
        <taxon>Xylariaceae</taxon>
        <taxon>Xylaria</taxon>
    </lineage>
</organism>
<dbReference type="AlphaFoldDB" id="A0AAN7UK33"/>
<feature type="region of interest" description="Disordered" evidence="1">
    <location>
        <begin position="49"/>
        <end position="68"/>
    </location>
</feature>
<evidence type="ECO:0000256" key="1">
    <source>
        <dbReference type="SAM" id="MobiDB-lite"/>
    </source>
</evidence>